<proteinExistence type="inferred from homology"/>
<organism evidence="11 12">
    <name type="scientific">Fragilariopsis cylindrus CCMP1102</name>
    <dbReference type="NCBI Taxonomy" id="635003"/>
    <lineage>
        <taxon>Eukaryota</taxon>
        <taxon>Sar</taxon>
        <taxon>Stramenopiles</taxon>
        <taxon>Ochrophyta</taxon>
        <taxon>Bacillariophyta</taxon>
        <taxon>Bacillariophyceae</taxon>
        <taxon>Bacillariophycidae</taxon>
        <taxon>Bacillariales</taxon>
        <taxon>Bacillariaceae</taxon>
        <taxon>Fragilariopsis</taxon>
    </lineage>
</organism>
<comment type="similarity">
    <text evidence="2">Belongs to the SKN1/KRE6 family.</text>
</comment>
<evidence type="ECO:0000256" key="5">
    <source>
        <dbReference type="ARBA" id="ARBA00022989"/>
    </source>
</evidence>
<evidence type="ECO:0000256" key="3">
    <source>
        <dbReference type="ARBA" id="ARBA00022692"/>
    </source>
</evidence>
<dbReference type="PANTHER" id="PTHR31361">
    <property type="entry name" value="BETA-GLUCAN SYNTHESIS-ASSOCIATED PROTEIN KRE6-RELATED"/>
    <property type="match status" value="1"/>
</dbReference>
<dbReference type="InterPro" id="IPR013320">
    <property type="entry name" value="ConA-like_dom_sf"/>
</dbReference>
<keyword evidence="5 9" id="KW-1133">Transmembrane helix</keyword>
<dbReference type="GO" id="GO:0005886">
    <property type="term" value="C:plasma membrane"/>
    <property type="evidence" value="ECO:0007669"/>
    <property type="project" value="TreeGrafter"/>
</dbReference>
<keyword evidence="12" id="KW-1185">Reference proteome</keyword>
<dbReference type="GO" id="GO:0071555">
    <property type="term" value="P:cell wall organization"/>
    <property type="evidence" value="ECO:0007669"/>
    <property type="project" value="UniProtKB-KW"/>
</dbReference>
<dbReference type="PANTHER" id="PTHR31361:SF1">
    <property type="entry name" value="BETA-GLUCAN SYNTHESIS-ASSOCIATED PROTEIN KRE6-RELATED"/>
    <property type="match status" value="1"/>
</dbReference>
<evidence type="ECO:0000259" key="10">
    <source>
        <dbReference type="PROSITE" id="PS51762"/>
    </source>
</evidence>
<evidence type="ECO:0000256" key="6">
    <source>
        <dbReference type="ARBA" id="ARBA00023136"/>
    </source>
</evidence>
<dbReference type="AlphaFoldDB" id="A0A1E7F7K8"/>
<dbReference type="GO" id="GO:0015926">
    <property type="term" value="F:glucosidase activity"/>
    <property type="evidence" value="ECO:0007669"/>
    <property type="project" value="TreeGrafter"/>
</dbReference>
<dbReference type="SUPFAM" id="SSF49899">
    <property type="entry name" value="Concanavalin A-like lectins/glucanases"/>
    <property type="match status" value="1"/>
</dbReference>
<gene>
    <name evidence="11" type="primary">BGS3</name>
    <name evidence="11" type="ORF">FRACYDRAFT_188850</name>
</gene>
<keyword evidence="8" id="KW-0961">Cell wall biogenesis/degradation</keyword>
<evidence type="ECO:0000256" key="9">
    <source>
        <dbReference type="SAM" id="Phobius"/>
    </source>
</evidence>
<protein>
    <submittedName>
        <fullName evidence="11">Beta-glucan synthase-like protein</fullName>
    </submittedName>
</protein>
<dbReference type="EMBL" id="KV784361">
    <property type="protein sequence ID" value="OEU14161.1"/>
    <property type="molecule type" value="Genomic_DNA"/>
</dbReference>
<dbReference type="KEGG" id="fcy:FRACYDRAFT_188850"/>
<evidence type="ECO:0000256" key="8">
    <source>
        <dbReference type="ARBA" id="ARBA00023316"/>
    </source>
</evidence>
<dbReference type="Gene3D" id="2.60.120.200">
    <property type="match status" value="1"/>
</dbReference>
<dbReference type="InterPro" id="IPR005629">
    <property type="entry name" value="Skn1/Kre6/Sbg1"/>
</dbReference>
<dbReference type="Pfam" id="PF03935">
    <property type="entry name" value="SKN1_KRE6_Sbg1"/>
    <property type="match status" value="2"/>
</dbReference>
<accession>A0A1E7F7K8</accession>
<dbReference type="GO" id="GO:0006078">
    <property type="term" value="P:(1-&gt;6)-beta-D-glucan biosynthetic process"/>
    <property type="evidence" value="ECO:0007669"/>
    <property type="project" value="TreeGrafter"/>
</dbReference>
<feature type="transmembrane region" description="Helical" evidence="9">
    <location>
        <begin position="551"/>
        <end position="570"/>
    </location>
</feature>
<dbReference type="OrthoDB" id="412647at2759"/>
<keyword evidence="4" id="KW-0735">Signal-anchor</keyword>
<evidence type="ECO:0000256" key="1">
    <source>
        <dbReference type="ARBA" id="ARBA00004606"/>
    </source>
</evidence>
<evidence type="ECO:0000256" key="2">
    <source>
        <dbReference type="ARBA" id="ARBA00010962"/>
    </source>
</evidence>
<evidence type="ECO:0000256" key="4">
    <source>
        <dbReference type="ARBA" id="ARBA00022968"/>
    </source>
</evidence>
<dbReference type="InParanoid" id="A0A1E7F7K8"/>
<evidence type="ECO:0000313" key="12">
    <source>
        <dbReference type="Proteomes" id="UP000095751"/>
    </source>
</evidence>
<feature type="domain" description="GH16" evidence="10">
    <location>
        <begin position="34"/>
        <end position="446"/>
    </location>
</feature>
<dbReference type="Proteomes" id="UP000095751">
    <property type="component" value="Unassembled WGS sequence"/>
</dbReference>
<dbReference type="InterPro" id="IPR000757">
    <property type="entry name" value="Beta-glucanase-like"/>
</dbReference>
<comment type="subcellular location">
    <subcellularLocation>
        <location evidence="1">Membrane</location>
        <topology evidence="1">Single-pass type II membrane protein</topology>
    </subcellularLocation>
</comment>
<dbReference type="GO" id="GO:0005789">
    <property type="term" value="C:endoplasmic reticulum membrane"/>
    <property type="evidence" value="ECO:0007669"/>
    <property type="project" value="TreeGrafter"/>
</dbReference>
<dbReference type="PROSITE" id="PS51762">
    <property type="entry name" value="GH16_2"/>
    <property type="match status" value="1"/>
</dbReference>
<evidence type="ECO:0000313" key="11">
    <source>
        <dbReference type="EMBL" id="OEU14161.1"/>
    </source>
</evidence>
<keyword evidence="3 9" id="KW-0812">Transmembrane</keyword>
<name>A0A1E7F7K8_9STRA</name>
<reference evidence="11 12" key="1">
    <citation type="submission" date="2016-09" db="EMBL/GenBank/DDBJ databases">
        <title>Extensive genetic diversity and differential bi-allelic expression allows diatom success in the polar Southern Ocean.</title>
        <authorList>
            <consortium name="DOE Joint Genome Institute"/>
            <person name="Mock T."/>
            <person name="Otillar R.P."/>
            <person name="Strauss J."/>
            <person name="Dupont C."/>
            <person name="Frickenhaus S."/>
            <person name="Maumus F."/>
            <person name="Mcmullan M."/>
            <person name="Sanges R."/>
            <person name="Schmutz J."/>
            <person name="Toseland A."/>
            <person name="Valas R."/>
            <person name="Veluchamy A."/>
            <person name="Ward B.J."/>
            <person name="Allen A."/>
            <person name="Barry K."/>
            <person name="Falciatore A."/>
            <person name="Ferrante M."/>
            <person name="Fortunato A.E."/>
            <person name="Gloeckner G."/>
            <person name="Gruber A."/>
            <person name="Hipkin R."/>
            <person name="Janech M."/>
            <person name="Kroth P."/>
            <person name="Leese F."/>
            <person name="Lindquist E."/>
            <person name="Lyon B.R."/>
            <person name="Martin J."/>
            <person name="Mayer C."/>
            <person name="Parker M."/>
            <person name="Quesneville H."/>
            <person name="Raymond J."/>
            <person name="Uhlig C."/>
            <person name="Valentin K.U."/>
            <person name="Worden A.Z."/>
            <person name="Armbrust E.V."/>
            <person name="Bowler C."/>
            <person name="Green B."/>
            <person name="Moulton V."/>
            <person name="Van Oosterhout C."/>
            <person name="Grigoriev I."/>
        </authorList>
    </citation>
    <scope>NUCLEOTIDE SEQUENCE [LARGE SCALE GENOMIC DNA]</scope>
    <source>
        <strain evidence="11 12">CCMP1102</strain>
    </source>
</reference>
<keyword evidence="6 9" id="KW-0472">Membrane</keyword>
<evidence type="ECO:0000256" key="7">
    <source>
        <dbReference type="ARBA" id="ARBA00023180"/>
    </source>
</evidence>
<keyword evidence="7" id="KW-0325">Glycoprotein</keyword>
<sequence>MTNNNIINNSRPLSVGFLLFFGGFLISLRFLVEASWVDPDTPIKSRITESLLRDDSRQFKLVFSDEFEQDGRNFHDGNDPRWTALHKNDYTNLALHYYHRDNAKTENGVLSIKTESKENAYRAFNEKTKKFFNDKKYIQSSMLQSWNKFCFTGGIIEFSAKLPGSPRIGGLWPALWMLGNLARASYVGSSDFMWPYSYNQCDTTNRLSQEVSSCSKVNHYGMQPYHGRGAPEIDVIESMQGDAEKLPSTTVTRPYQSASFQVSPGIERDRPALGMKPKQGHWYTGMEYNHENLTKSELNPFFYGVKLVHKLKSYTYQADALSANRGLNTSHYTNQHIYRVEWDPPAEDGTGGYIRWFTDDVLMYGITGSNLHTTGSEIPSEAMYLLMNTAVAASWGFPAPCPEGCKCKCFECGNPDCACALPTGYCENFPATFEIDYVRVFQALGEEKHTLGCSPVNRPTSLFIKGHQKRYMEKGDTMPILPVQKGGATCRENKDCGTIKKGHCSARGFCVCKENSTGPNCLAHAGFYIKASISEEESTLGWSKLYIPTSLIAWISLLSFFLLFSAFLALRDRMKYRHRRHHNYQKVDHHHSMIEQTNSATTYQNSSDYALPTKQKVITYCVVDGRLIDK</sequence>